<reference evidence="2 3" key="2">
    <citation type="submission" date="2018-01" db="EMBL/GenBank/DDBJ databases">
        <title>Genomic study of Klebsiella pneumoniae.</title>
        <authorList>
            <person name="Yang Y."/>
            <person name="Bicalho R."/>
        </authorList>
    </citation>
    <scope>NUCLEOTIDE SEQUENCE [LARGE SCALE GENOMIC DNA]</scope>
    <source>
        <strain evidence="2 3">A2</strain>
    </source>
</reference>
<dbReference type="Proteomes" id="UP000234661">
    <property type="component" value="Unassembled WGS sequence"/>
</dbReference>
<organism evidence="2 3">
    <name type="scientific">Klebsiella michiganensis</name>
    <dbReference type="NCBI Taxonomy" id="1134687"/>
    <lineage>
        <taxon>Bacteria</taxon>
        <taxon>Pseudomonadati</taxon>
        <taxon>Pseudomonadota</taxon>
        <taxon>Gammaproteobacteria</taxon>
        <taxon>Enterobacterales</taxon>
        <taxon>Enterobacteriaceae</taxon>
        <taxon>Klebsiella/Raoultella group</taxon>
        <taxon>Klebsiella</taxon>
    </lineage>
</organism>
<accession>A0A2J4XVQ6</accession>
<protein>
    <submittedName>
        <fullName evidence="2">Histidine ABC transporter substrate-binding protein HisJ</fullName>
    </submittedName>
</protein>
<feature type="non-terminal residue" evidence="2">
    <location>
        <position position="35"/>
    </location>
</feature>
<name>A0A2J4XVQ6_9ENTR</name>
<gene>
    <name evidence="2" type="ORF">CWM85_40390</name>
</gene>
<proteinExistence type="predicted"/>
<comment type="caution">
    <text evidence="2">The sequence shown here is derived from an EMBL/GenBank/DDBJ whole genome shotgun (WGS) entry which is preliminary data.</text>
</comment>
<sequence length="35" mass="3628">MKKLALSLSLALALSSVSTVFAAIPQKVRIGTDPT</sequence>
<feature type="chain" id="PRO_5014402694" evidence="1">
    <location>
        <begin position="23"/>
        <end position="35"/>
    </location>
</feature>
<evidence type="ECO:0000256" key="1">
    <source>
        <dbReference type="SAM" id="SignalP"/>
    </source>
</evidence>
<feature type="signal peptide" evidence="1">
    <location>
        <begin position="1"/>
        <end position="22"/>
    </location>
</feature>
<dbReference type="EMBL" id="PIET01002566">
    <property type="protein sequence ID" value="PLM42625.1"/>
    <property type="molecule type" value="Genomic_DNA"/>
</dbReference>
<keyword evidence="1" id="KW-0732">Signal</keyword>
<evidence type="ECO:0000313" key="3">
    <source>
        <dbReference type="Proteomes" id="UP000234661"/>
    </source>
</evidence>
<evidence type="ECO:0000313" key="2">
    <source>
        <dbReference type="EMBL" id="PLM42625.1"/>
    </source>
</evidence>
<reference evidence="2 3" key="1">
    <citation type="submission" date="2017-11" db="EMBL/GenBank/DDBJ databases">
        <authorList>
            <person name="Han C.G."/>
        </authorList>
    </citation>
    <scope>NUCLEOTIDE SEQUENCE [LARGE SCALE GENOMIC DNA]</scope>
    <source>
        <strain evidence="2 3">A2</strain>
    </source>
</reference>
<dbReference type="AlphaFoldDB" id="A0A2J4XVQ6"/>